<reference evidence="1" key="1">
    <citation type="submission" date="2018-11" db="EMBL/GenBank/DDBJ databases">
        <authorList>
            <consortium name="Pathogen Informatics"/>
        </authorList>
    </citation>
    <scope>NUCLEOTIDE SEQUENCE</scope>
</reference>
<dbReference type="EMBL" id="CAAALY010097830">
    <property type="protein sequence ID" value="VEL28790.1"/>
    <property type="molecule type" value="Genomic_DNA"/>
</dbReference>
<sequence length="82" mass="9104">MAFVFGPLIGKFGGPSCEPVNNSWDLLISCFKQKSWSTEITTSKGCLYLPTGRPTCWSSVLMTRQVVVQDMWNAVTVKSGQR</sequence>
<dbReference type="Proteomes" id="UP000784294">
    <property type="component" value="Unassembled WGS sequence"/>
</dbReference>
<protein>
    <submittedName>
        <fullName evidence="1">Uncharacterized protein</fullName>
    </submittedName>
</protein>
<gene>
    <name evidence="1" type="ORF">PXEA_LOCUS22230</name>
</gene>
<name>A0A3S5FF13_9PLAT</name>
<dbReference type="AlphaFoldDB" id="A0A3S5FF13"/>
<organism evidence="1 2">
    <name type="scientific">Protopolystoma xenopodis</name>
    <dbReference type="NCBI Taxonomy" id="117903"/>
    <lineage>
        <taxon>Eukaryota</taxon>
        <taxon>Metazoa</taxon>
        <taxon>Spiralia</taxon>
        <taxon>Lophotrochozoa</taxon>
        <taxon>Platyhelminthes</taxon>
        <taxon>Monogenea</taxon>
        <taxon>Polyopisthocotylea</taxon>
        <taxon>Polystomatidea</taxon>
        <taxon>Polystomatidae</taxon>
        <taxon>Protopolystoma</taxon>
    </lineage>
</organism>
<accession>A0A3S5FF13</accession>
<keyword evidence="2" id="KW-1185">Reference proteome</keyword>
<comment type="caution">
    <text evidence="1">The sequence shown here is derived from an EMBL/GenBank/DDBJ whole genome shotgun (WGS) entry which is preliminary data.</text>
</comment>
<proteinExistence type="predicted"/>
<evidence type="ECO:0000313" key="2">
    <source>
        <dbReference type="Proteomes" id="UP000784294"/>
    </source>
</evidence>
<evidence type="ECO:0000313" key="1">
    <source>
        <dbReference type="EMBL" id="VEL28790.1"/>
    </source>
</evidence>